<comment type="caution">
    <text evidence="1">The sequence shown here is derived from an EMBL/GenBank/DDBJ whole genome shotgun (WGS) entry which is preliminary data.</text>
</comment>
<protein>
    <submittedName>
        <fullName evidence="1">Uncharacterized protein</fullName>
    </submittedName>
</protein>
<dbReference type="RefSeq" id="WP_183354342.1">
    <property type="nucleotide sequence ID" value="NZ_BLXX01000004.1"/>
</dbReference>
<organism evidence="1 2">
    <name type="scientific">Geomonas silvestris</name>
    <dbReference type="NCBI Taxonomy" id="2740184"/>
    <lineage>
        <taxon>Bacteria</taxon>
        <taxon>Pseudomonadati</taxon>
        <taxon>Thermodesulfobacteriota</taxon>
        <taxon>Desulfuromonadia</taxon>
        <taxon>Geobacterales</taxon>
        <taxon>Geobacteraceae</taxon>
        <taxon>Geomonas</taxon>
    </lineage>
</organism>
<dbReference type="EMBL" id="BLXX01000004">
    <property type="protein sequence ID" value="GFO59519.1"/>
    <property type="molecule type" value="Genomic_DNA"/>
</dbReference>
<evidence type="ECO:0000313" key="1">
    <source>
        <dbReference type="EMBL" id="GFO59519.1"/>
    </source>
</evidence>
<sequence>MLNCEIAMKAAETLVEQVLKGTQPTEAHMKQCIELLRVGIREVNRPHIAWGAGNIRVIRDGWDEGRCTEALEYVRHELVQRSAEAGEKILEDLLARFEKAKPC</sequence>
<dbReference type="AlphaFoldDB" id="A0A6V8MIL8"/>
<name>A0A6V8MIL8_9BACT</name>
<reference evidence="2" key="1">
    <citation type="submission" date="2020-06" db="EMBL/GenBank/DDBJ databases">
        <title>Draft genomic sequence of Geomonas sp. Red330.</title>
        <authorList>
            <person name="Itoh H."/>
            <person name="Zhenxing X."/>
            <person name="Ushijima N."/>
            <person name="Masuda Y."/>
            <person name="Shiratori Y."/>
            <person name="Senoo K."/>
        </authorList>
    </citation>
    <scope>NUCLEOTIDE SEQUENCE [LARGE SCALE GENOMIC DNA]</scope>
    <source>
        <strain evidence="2">Red330</strain>
    </source>
</reference>
<keyword evidence="2" id="KW-1185">Reference proteome</keyword>
<accession>A0A6V8MIL8</accession>
<gene>
    <name evidence="1" type="ORF">GMST_18440</name>
</gene>
<evidence type="ECO:0000313" key="2">
    <source>
        <dbReference type="Proteomes" id="UP000556026"/>
    </source>
</evidence>
<proteinExistence type="predicted"/>
<dbReference type="Proteomes" id="UP000556026">
    <property type="component" value="Unassembled WGS sequence"/>
</dbReference>